<dbReference type="AlphaFoldDB" id="A0A419S7L4"/>
<dbReference type="Proteomes" id="UP000283433">
    <property type="component" value="Unassembled WGS sequence"/>
</dbReference>
<dbReference type="InterPro" id="IPR015305">
    <property type="entry name" value="DUF1961"/>
</dbReference>
<dbReference type="SUPFAM" id="SSF49899">
    <property type="entry name" value="Concanavalin A-like lectins/glucanases"/>
    <property type="match status" value="1"/>
</dbReference>
<dbReference type="Pfam" id="PF09224">
    <property type="entry name" value="DUF1961"/>
    <property type="match status" value="1"/>
</dbReference>
<name>A0A419S7L4_9SPHI</name>
<sequence length="216" mass="25081">MIYGNPLSSAKDIEGFKLEGQAKLSFENGRLRMQNELDPNLGQKSNFVFWCDQKFPDNISISYKFLPLKEPGLAMLFFAANGKNKSDLFDRSLAKREGEYQQYNRGEINAFHIAYFRRRYDTERAFHLCNLRKSYGANMVAQGADPIPNVEDIMAPMEMRIEKTTKEVRFFINDLPILNYSDDGKTYGDFLREGYIGFRQMAPLIAEYWDLKVFAL</sequence>
<organism evidence="1 2">
    <name type="scientific">Pelobium manganitolerans</name>
    <dbReference type="NCBI Taxonomy" id="1842495"/>
    <lineage>
        <taxon>Bacteria</taxon>
        <taxon>Pseudomonadati</taxon>
        <taxon>Bacteroidota</taxon>
        <taxon>Sphingobacteriia</taxon>
        <taxon>Sphingobacteriales</taxon>
        <taxon>Sphingobacteriaceae</taxon>
        <taxon>Pelobium</taxon>
    </lineage>
</organism>
<keyword evidence="2" id="KW-1185">Reference proteome</keyword>
<gene>
    <name evidence="1" type="ORF">BCY91_03850</name>
</gene>
<dbReference type="GO" id="GO:0005975">
    <property type="term" value="P:carbohydrate metabolic process"/>
    <property type="evidence" value="ECO:0007669"/>
    <property type="project" value="UniProtKB-ARBA"/>
</dbReference>
<evidence type="ECO:0008006" key="3">
    <source>
        <dbReference type="Google" id="ProtNLM"/>
    </source>
</evidence>
<proteinExistence type="predicted"/>
<dbReference type="InterPro" id="IPR013320">
    <property type="entry name" value="ConA-like_dom_sf"/>
</dbReference>
<reference evidence="1 2" key="1">
    <citation type="submission" date="2016-07" db="EMBL/GenBank/DDBJ databases">
        <title>Genome of Pelobium manganitolerans.</title>
        <authorList>
            <person name="Wu S."/>
            <person name="Wang G."/>
        </authorList>
    </citation>
    <scope>NUCLEOTIDE SEQUENCE [LARGE SCALE GENOMIC DNA]</scope>
    <source>
        <strain evidence="1 2">YS-25</strain>
    </source>
</reference>
<protein>
    <recommendedName>
        <fullName evidence="3">DUF1961 domain-containing protein</fullName>
    </recommendedName>
</protein>
<evidence type="ECO:0000313" key="1">
    <source>
        <dbReference type="EMBL" id="RKD17325.1"/>
    </source>
</evidence>
<dbReference type="GO" id="GO:0004553">
    <property type="term" value="F:hydrolase activity, hydrolyzing O-glycosyl compounds"/>
    <property type="evidence" value="ECO:0007669"/>
    <property type="project" value="UniProtKB-ARBA"/>
</dbReference>
<dbReference type="EMBL" id="MBTA01000012">
    <property type="protein sequence ID" value="RKD17325.1"/>
    <property type="molecule type" value="Genomic_DNA"/>
</dbReference>
<evidence type="ECO:0000313" key="2">
    <source>
        <dbReference type="Proteomes" id="UP000283433"/>
    </source>
</evidence>
<comment type="caution">
    <text evidence="1">The sequence shown here is derived from an EMBL/GenBank/DDBJ whole genome shotgun (WGS) entry which is preliminary data.</text>
</comment>
<accession>A0A419S7L4</accession>
<dbReference type="Gene3D" id="2.60.120.200">
    <property type="match status" value="1"/>
</dbReference>